<evidence type="ECO:0000256" key="2">
    <source>
        <dbReference type="ARBA" id="ARBA00008873"/>
    </source>
</evidence>
<dbReference type="Pfam" id="PF01545">
    <property type="entry name" value="Cation_efflux"/>
    <property type="match status" value="1"/>
</dbReference>
<dbReference type="Proteomes" id="UP001219037">
    <property type="component" value="Chromosome"/>
</dbReference>
<protein>
    <submittedName>
        <fullName evidence="11">Cation diffusion facilitator family transporter</fullName>
    </submittedName>
</protein>
<dbReference type="InterPro" id="IPR050681">
    <property type="entry name" value="CDF/SLC30A"/>
</dbReference>
<evidence type="ECO:0000256" key="1">
    <source>
        <dbReference type="ARBA" id="ARBA00004141"/>
    </source>
</evidence>
<dbReference type="PANTHER" id="PTHR11562:SF17">
    <property type="entry name" value="RE54080P-RELATED"/>
    <property type="match status" value="1"/>
</dbReference>
<organism evidence="11 12">
    <name type="scientific">Citricoccus muralis</name>
    <dbReference type="NCBI Taxonomy" id="169134"/>
    <lineage>
        <taxon>Bacteria</taxon>
        <taxon>Bacillati</taxon>
        <taxon>Actinomycetota</taxon>
        <taxon>Actinomycetes</taxon>
        <taxon>Micrococcales</taxon>
        <taxon>Micrococcaceae</taxon>
        <taxon>Citricoccus</taxon>
    </lineage>
</organism>
<dbReference type="InterPro" id="IPR002524">
    <property type="entry name" value="Cation_efflux"/>
</dbReference>
<feature type="transmembrane region" description="Helical" evidence="8">
    <location>
        <begin position="123"/>
        <end position="142"/>
    </location>
</feature>
<keyword evidence="3" id="KW-0813">Transport</keyword>
<comment type="subcellular location">
    <subcellularLocation>
        <location evidence="1">Membrane</location>
        <topology evidence="1">Multi-pass membrane protein</topology>
    </subcellularLocation>
</comment>
<dbReference type="SUPFAM" id="SSF161111">
    <property type="entry name" value="Cation efflux protein transmembrane domain-like"/>
    <property type="match status" value="1"/>
</dbReference>
<evidence type="ECO:0000256" key="3">
    <source>
        <dbReference type="ARBA" id="ARBA00022448"/>
    </source>
</evidence>
<dbReference type="InterPro" id="IPR036837">
    <property type="entry name" value="Cation_efflux_CTD_sf"/>
</dbReference>
<dbReference type="InterPro" id="IPR027470">
    <property type="entry name" value="Cation_efflux_CTD"/>
</dbReference>
<keyword evidence="12" id="KW-1185">Reference proteome</keyword>
<keyword evidence="7 8" id="KW-0472">Membrane</keyword>
<evidence type="ECO:0000256" key="5">
    <source>
        <dbReference type="ARBA" id="ARBA00022989"/>
    </source>
</evidence>
<feature type="transmembrane region" description="Helical" evidence="8">
    <location>
        <begin position="154"/>
        <end position="175"/>
    </location>
</feature>
<dbReference type="Pfam" id="PF16916">
    <property type="entry name" value="ZT_dimer"/>
    <property type="match status" value="1"/>
</dbReference>
<evidence type="ECO:0000256" key="7">
    <source>
        <dbReference type="ARBA" id="ARBA00023136"/>
    </source>
</evidence>
<proteinExistence type="inferred from homology"/>
<feature type="transmembrane region" description="Helical" evidence="8">
    <location>
        <begin position="83"/>
        <end position="103"/>
    </location>
</feature>
<evidence type="ECO:0000256" key="8">
    <source>
        <dbReference type="SAM" id="Phobius"/>
    </source>
</evidence>
<feature type="domain" description="Cation efflux protein cytoplasmic" evidence="10">
    <location>
        <begin position="215"/>
        <end position="295"/>
    </location>
</feature>
<dbReference type="SUPFAM" id="SSF160240">
    <property type="entry name" value="Cation efflux protein cytoplasmic domain-like"/>
    <property type="match status" value="1"/>
</dbReference>
<evidence type="ECO:0000259" key="10">
    <source>
        <dbReference type="Pfam" id="PF16916"/>
    </source>
</evidence>
<evidence type="ECO:0000259" key="9">
    <source>
        <dbReference type="Pfam" id="PF01545"/>
    </source>
</evidence>
<dbReference type="PANTHER" id="PTHR11562">
    <property type="entry name" value="CATION EFFLUX PROTEIN/ ZINC TRANSPORTER"/>
    <property type="match status" value="1"/>
</dbReference>
<dbReference type="EMBL" id="CP121252">
    <property type="protein sequence ID" value="WFP16372.1"/>
    <property type="molecule type" value="Genomic_DNA"/>
</dbReference>
<feature type="domain" description="Cation efflux protein transmembrane" evidence="9">
    <location>
        <begin position="21"/>
        <end position="211"/>
    </location>
</feature>
<dbReference type="Gene3D" id="1.20.1510.10">
    <property type="entry name" value="Cation efflux protein transmembrane domain"/>
    <property type="match status" value="1"/>
</dbReference>
<gene>
    <name evidence="11" type="ORF">P8192_13480</name>
</gene>
<keyword evidence="5 8" id="KW-1133">Transmembrane helix</keyword>
<keyword evidence="6" id="KW-0406">Ion transport</keyword>
<sequence length="307" mass="32449">MSHSHGHGHSHSAGSTRGRLAIAFVVTTVVLIIGVIGAWITGSLALLVDAAHMLTDASGLLVALIAATLTLRPASGQRTWGWLRAEVLAAGAQATVLLGVGGFALVEGVRRWQDPPEIAGPELLIFGAIGLAGNLVSLLVLLSGRNASLNMRAAFLEVLNDALGSVAVIVSAVVITTTDWMRADAVAGIVIALLIIPRAFVILKEAGSVLLETAPKGLDVEAVRGHMERKDGVLDVHDLHATRIDTRTVVVTAHVVVEPQRFHDGTAPQILDDLQECLTEHWGIPVDHATIQLEPPEHQGHEPELNH</sequence>
<comment type="similarity">
    <text evidence="2">Belongs to the cation diffusion facilitator (CDF) transporter (TC 2.A.4) family. SLC30A subfamily.</text>
</comment>
<accession>A0ABY8H5F4</accession>
<dbReference type="RefSeq" id="WP_278157516.1">
    <property type="nucleotide sequence ID" value="NZ_CP121252.1"/>
</dbReference>
<evidence type="ECO:0000256" key="4">
    <source>
        <dbReference type="ARBA" id="ARBA00022692"/>
    </source>
</evidence>
<dbReference type="NCBIfam" id="TIGR01297">
    <property type="entry name" value="CDF"/>
    <property type="match status" value="1"/>
</dbReference>
<evidence type="ECO:0000256" key="6">
    <source>
        <dbReference type="ARBA" id="ARBA00023065"/>
    </source>
</evidence>
<evidence type="ECO:0000313" key="11">
    <source>
        <dbReference type="EMBL" id="WFP16372.1"/>
    </source>
</evidence>
<feature type="transmembrane region" description="Helical" evidence="8">
    <location>
        <begin position="181"/>
        <end position="201"/>
    </location>
</feature>
<dbReference type="InterPro" id="IPR027469">
    <property type="entry name" value="Cation_efflux_TMD_sf"/>
</dbReference>
<feature type="transmembrane region" description="Helical" evidence="8">
    <location>
        <begin position="52"/>
        <end position="71"/>
    </location>
</feature>
<dbReference type="InterPro" id="IPR058533">
    <property type="entry name" value="Cation_efflux_TM"/>
</dbReference>
<feature type="transmembrane region" description="Helical" evidence="8">
    <location>
        <begin position="20"/>
        <end position="40"/>
    </location>
</feature>
<keyword evidence="4 8" id="KW-0812">Transmembrane</keyword>
<name>A0ABY8H5F4_9MICC</name>
<reference evidence="11 12" key="1">
    <citation type="submission" date="2023-04" db="EMBL/GenBank/DDBJ databases">
        <title>Funneling lignin-derived compounds into biodiesel using alkali-halophilic Citricoccus sp. P2.</title>
        <authorList>
            <person name="Luo C.-B."/>
        </authorList>
    </citation>
    <scope>NUCLEOTIDE SEQUENCE [LARGE SCALE GENOMIC DNA]</scope>
    <source>
        <strain evidence="11 12">P2</strain>
    </source>
</reference>
<evidence type="ECO:0000313" key="12">
    <source>
        <dbReference type="Proteomes" id="UP001219037"/>
    </source>
</evidence>